<sequence length="96" mass="11135">MLRARCDAAFGKRDAITDVGFPRCARCRRSFSHAATRLRRSNSARRFYRIRCGRVRSGDPRNSARILGGISEFAFRYDIVSNVRRRFLYEPQNAGF</sequence>
<dbReference type="EMBL" id="QBLH01001220">
    <property type="protein sequence ID" value="TGZ52605.1"/>
    <property type="molecule type" value="Genomic_DNA"/>
</dbReference>
<protein>
    <submittedName>
        <fullName evidence="1">Uncharacterized protein</fullName>
    </submittedName>
</protein>
<name>A0A4S2KRU1_9HYME</name>
<comment type="caution">
    <text evidence="1">The sequence shown here is derived from an EMBL/GenBank/DDBJ whole genome shotgun (WGS) entry which is preliminary data.</text>
</comment>
<proteinExistence type="predicted"/>
<reference evidence="1 2" key="1">
    <citation type="journal article" date="2019" name="Philos. Trans. R. Soc. Lond., B, Biol. Sci.">
        <title>Ant behaviour and brain gene expression of defending hosts depend on the ecological success of the intruding social parasite.</title>
        <authorList>
            <person name="Kaur R."/>
            <person name="Stoldt M."/>
            <person name="Jongepier E."/>
            <person name="Feldmeyer B."/>
            <person name="Menzel F."/>
            <person name="Bornberg-Bauer E."/>
            <person name="Foitzik S."/>
        </authorList>
    </citation>
    <scope>NUCLEOTIDE SEQUENCE [LARGE SCALE GENOMIC DNA]</scope>
    <source>
        <tissue evidence="1">Whole body</tissue>
    </source>
</reference>
<organism evidence="1 2">
    <name type="scientific">Temnothorax longispinosus</name>
    <dbReference type="NCBI Taxonomy" id="300112"/>
    <lineage>
        <taxon>Eukaryota</taxon>
        <taxon>Metazoa</taxon>
        <taxon>Ecdysozoa</taxon>
        <taxon>Arthropoda</taxon>
        <taxon>Hexapoda</taxon>
        <taxon>Insecta</taxon>
        <taxon>Pterygota</taxon>
        <taxon>Neoptera</taxon>
        <taxon>Endopterygota</taxon>
        <taxon>Hymenoptera</taxon>
        <taxon>Apocrita</taxon>
        <taxon>Aculeata</taxon>
        <taxon>Formicoidea</taxon>
        <taxon>Formicidae</taxon>
        <taxon>Myrmicinae</taxon>
        <taxon>Temnothorax</taxon>
    </lineage>
</organism>
<keyword evidence="2" id="KW-1185">Reference proteome</keyword>
<accession>A0A4S2KRU1</accession>
<gene>
    <name evidence="1" type="ORF">DBV15_07085</name>
</gene>
<evidence type="ECO:0000313" key="1">
    <source>
        <dbReference type="EMBL" id="TGZ52605.1"/>
    </source>
</evidence>
<dbReference type="AlphaFoldDB" id="A0A4S2KRU1"/>
<dbReference type="Proteomes" id="UP000310200">
    <property type="component" value="Unassembled WGS sequence"/>
</dbReference>
<evidence type="ECO:0000313" key="2">
    <source>
        <dbReference type="Proteomes" id="UP000310200"/>
    </source>
</evidence>